<dbReference type="InterPro" id="IPR015943">
    <property type="entry name" value="WD40/YVTN_repeat-like_dom_sf"/>
</dbReference>
<feature type="domain" description="Nucleoporin Nup159/Nup146 N-terminal" evidence="6">
    <location>
        <begin position="11"/>
        <end position="245"/>
    </location>
</feature>
<dbReference type="Gene3D" id="2.130.10.10">
    <property type="entry name" value="YVTN repeat-like/Quinoprotein amine dehydrogenase"/>
    <property type="match status" value="1"/>
</dbReference>
<dbReference type="Pfam" id="PF16755">
    <property type="entry name" value="Beta-prop_NUP159_NUP214"/>
    <property type="match status" value="1"/>
</dbReference>
<feature type="region of interest" description="Disordered" evidence="5">
    <location>
        <begin position="855"/>
        <end position="903"/>
    </location>
</feature>
<gene>
    <name evidence="7" type="ORF">PFISCL1PPCAC_23204</name>
</gene>
<reference evidence="7" key="1">
    <citation type="submission" date="2023-10" db="EMBL/GenBank/DDBJ databases">
        <title>Genome assembly of Pristionchus species.</title>
        <authorList>
            <person name="Yoshida K."/>
            <person name="Sommer R.J."/>
        </authorList>
    </citation>
    <scope>NUCLEOTIDE SEQUENCE</scope>
    <source>
        <strain evidence="7">RS5133</strain>
    </source>
</reference>
<dbReference type="Proteomes" id="UP001432322">
    <property type="component" value="Unassembled WGS sequence"/>
</dbReference>
<evidence type="ECO:0000259" key="6">
    <source>
        <dbReference type="Pfam" id="PF16755"/>
    </source>
</evidence>
<dbReference type="EMBL" id="BTSY01000006">
    <property type="protein sequence ID" value="GMT31907.1"/>
    <property type="molecule type" value="Genomic_DNA"/>
</dbReference>
<dbReference type="SUPFAM" id="SSF117289">
    <property type="entry name" value="Nucleoporin domain"/>
    <property type="match status" value="1"/>
</dbReference>
<sequence length="1153" mass="116176">ARCFEWSPAAADTLVAAASDRSLMTVVVKTESSSYSVVCEKKLGAAVRAISWSRKGKQLVVGDDLGKVIQMKPELDIVRSTMPPDSCAIPNPAVVGLCWMTTTEFLVVYGSTVSKDVDATIMITKKDKPITWTSLPDLGYGSTQATLPPAVHSLCLLDWNVVLTTSTKSSEVGVVGKAAELWQTWICDDLCQAALPTTAAVGAETFPVGAELDLSGVDPLVLSEDGQKRAPPSPILMVLTTDGVLMSYHAVSTRAGAPSLQVPRKAINPAAIRVGPKPLGAGGQTVAAGAASAAPAAAAATPTTQTSLFGAAATPAAAAAAATPTAKTSLFGATTPAAAAPAAQQSTPALFAALQQAPICSPNVKPAGTPAAAGSLFGAAAPAAAAAAPAAPAVDAAAAAAAQQASAEEEARKKKEAERAEKERKLVEDRGKVNALLQAVQNEATALVDEMARMAAIVEKTRPAFTEMEMELKVKEASKLHDMDGYVRELRETETRQERQVKAAVLRVSDRLRMVDDAAATNGGGALATLRRDYDYDREESMTQLGSRVAAARSTLSDVQQELHKLRLPQVHRGYQSDAKWTSEREENVKGTIKNIQKIVRCEREKVEDVEALVRNVVQLKMSDDEARKEKAGLERAERKEDDGKIIIVKKKQQQSGAASTSAKERTPTEQAEMRKRLLNAKTLFPHPGPRPFIATRELDGGAAAAYLLPPAAAKPSLNQSLSSSFHGAAAGAAASPLRAQLEERLLEITKPRKAIQLPNLEKFAIKQESRPQQLLPSPIVAKPAAPAAAFVGGAAAVPKAAPAFRLPDPQATSTPLKPAAPAAPAAAAPAAPAPSLFGKSVAPAAPAAAAATPTLAAKEAEKPSEPEVEKAVEAVKTSEPATSAAPAATAATPPKTSIFGGGATTPAANGAAAPSIFGKPAAAAPAADATKPASSIFGGAAASPTPAAAAAASTAPAASTASSIFGGGIAAASAAPATTTTNTTSSFFGSPAPSSSPFGAAAAAAQPATKSIFGGSLAAPAASSSSPFGAAAAAAVPTSPAATTTTSSIFGGGVSQPQPQQQASSPFGSFGKPAVASGASSFSFKSAAAAAATEAQQQPAASGFGSGFGQAAAAPSTSVFGGASSGATSAFGSFGASKPAAAGSFAAAAAAA</sequence>
<organism evidence="7 8">
    <name type="scientific">Pristionchus fissidentatus</name>
    <dbReference type="NCBI Taxonomy" id="1538716"/>
    <lineage>
        <taxon>Eukaryota</taxon>
        <taxon>Metazoa</taxon>
        <taxon>Ecdysozoa</taxon>
        <taxon>Nematoda</taxon>
        <taxon>Chromadorea</taxon>
        <taxon>Rhabditida</taxon>
        <taxon>Rhabditina</taxon>
        <taxon>Diplogasteromorpha</taxon>
        <taxon>Diplogasteroidea</taxon>
        <taxon>Neodiplogasteridae</taxon>
        <taxon>Pristionchus</taxon>
    </lineage>
</organism>
<evidence type="ECO:0000256" key="5">
    <source>
        <dbReference type="SAM" id="MobiDB-lite"/>
    </source>
</evidence>
<dbReference type="GO" id="GO:0005634">
    <property type="term" value="C:nucleus"/>
    <property type="evidence" value="ECO:0007669"/>
    <property type="project" value="UniProtKB-SubCell"/>
</dbReference>
<evidence type="ECO:0000313" key="7">
    <source>
        <dbReference type="EMBL" id="GMT31907.1"/>
    </source>
</evidence>
<proteinExistence type="predicted"/>
<feature type="region of interest" description="Disordered" evidence="5">
    <location>
        <begin position="1096"/>
        <end position="1118"/>
    </location>
</feature>
<keyword evidence="3" id="KW-0539">Nucleus</keyword>
<evidence type="ECO:0000256" key="1">
    <source>
        <dbReference type="ARBA" id="ARBA00004123"/>
    </source>
</evidence>
<feature type="non-terminal residue" evidence="7">
    <location>
        <position position="1153"/>
    </location>
</feature>
<feature type="compositionally biased region" description="Low complexity" evidence="5">
    <location>
        <begin position="875"/>
        <end position="898"/>
    </location>
</feature>
<evidence type="ECO:0000313" key="8">
    <source>
        <dbReference type="Proteomes" id="UP001432322"/>
    </source>
</evidence>
<evidence type="ECO:0000256" key="4">
    <source>
        <dbReference type="SAM" id="Coils"/>
    </source>
</evidence>
<feature type="region of interest" description="Disordered" evidence="5">
    <location>
        <begin position="1046"/>
        <end position="1071"/>
    </location>
</feature>
<name>A0AAV5WLJ5_9BILA</name>
<protein>
    <recommendedName>
        <fullName evidence="6">Nucleoporin Nup159/Nup146 N-terminal domain-containing protein</fullName>
    </recommendedName>
</protein>
<keyword evidence="4" id="KW-0175">Coiled coil</keyword>
<dbReference type="AlphaFoldDB" id="A0AAV5WLJ5"/>
<feature type="region of interest" description="Disordered" evidence="5">
    <location>
        <begin position="650"/>
        <end position="671"/>
    </location>
</feature>
<comment type="subcellular location">
    <subcellularLocation>
        <location evidence="1">Nucleus</location>
    </subcellularLocation>
</comment>
<keyword evidence="2" id="KW-0813">Transport</keyword>
<feature type="compositionally biased region" description="Basic and acidic residues" evidence="5">
    <location>
        <begin position="859"/>
        <end position="874"/>
    </location>
</feature>
<keyword evidence="8" id="KW-1185">Reference proteome</keyword>
<dbReference type="InterPro" id="IPR039462">
    <property type="entry name" value="Nup159/Nup146_N"/>
</dbReference>
<evidence type="ECO:0000256" key="2">
    <source>
        <dbReference type="ARBA" id="ARBA00022448"/>
    </source>
</evidence>
<accession>A0AAV5WLJ5</accession>
<feature type="non-terminal residue" evidence="7">
    <location>
        <position position="1"/>
    </location>
</feature>
<comment type="caution">
    <text evidence="7">The sequence shown here is derived from an EMBL/GenBank/DDBJ whole genome shotgun (WGS) entry which is preliminary data.</text>
</comment>
<feature type="coiled-coil region" evidence="4">
    <location>
        <begin position="397"/>
        <end position="432"/>
    </location>
</feature>
<evidence type="ECO:0000256" key="3">
    <source>
        <dbReference type="ARBA" id="ARBA00023242"/>
    </source>
</evidence>
<feature type="compositionally biased region" description="Low complexity" evidence="5">
    <location>
        <begin position="1056"/>
        <end position="1071"/>
    </location>
</feature>